<evidence type="ECO:0000256" key="4">
    <source>
        <dbReference type="ARBA" id="ARBA00012702"/>
    </source>
</evidence>
<sequence length="623" mass="71899">MKEREPSTASSSSFRTIPSSSSSSSTSSDSSDSEDPRLLLLYAVRVIQDLLENVDITEEPSIAILKGDEPTVEPKSSNKVMGLYRTMSATFSGIRSPSSPEWFLLTAFVLNGIPTHYTVWKERRDVILQSNRLLNSTLDVLISDMERKNQKIPQNVNAVASEWLPSRKDLESTNGIFSNWRAVCWELNAVKCFNLRYQKNFQVWHHRREMLEVTLKQIEPSLCSTVLASMDSFSQFLRTHHNMEFSQIDERIISGLALEMDGKNYHVWLHRAWFIRAFSFLVSPPSWEALRQLPFGFIKSTGNNVNKFFENFAVKEEWEQLSLTPTVPPCALNEELLYTANLIKSDCLNNSAWCHRFSLFNHDLIYTLMQTSSSVSIQELKEVLHYLCGEELHFALQWCVYNPSNESSFVHARSITVIYQATSLRLLLSNAISEETGYHYLNDEGPIIGSKPLSSHYLSLKKHVSWEDYLNSFSLLQQQLLVLQEVVVPRVDKLYIRTAARDEETVNILHSTFSQFLIDNLHQVYAAIYHSLFVMLEQIWCCYFTEEERNQIHKLLPSNTYIEGIAAVTAQLIQKPIEGCVKFFLESELQAMQLARNLVDKDSIRSKYWKHEIRIIMHRQYGN</sequence>
<evidence type="ECO:0000256" key="8">
    <source>
        <dbReference type="ARBA" id="ARBA00022842"/>
    </source>
</evidence>
<reference evidence="15 16" key="1">
    <citation type="submission" date="2017-03" db="EMBL/GenBank/DDBJ databases">
        <title>An alternative strategy for trypanosome survival in the mammalian bloodstream revealed through genome and transcriptome analysis of the ubiquitous bovine parasite Trypanosoma (Megatrypanum) theileri.</title>
        <authorList>
            <person name="Kelly S."/>
            <person name="Ivens A."/>
            <person name="Mott A."/>
            <person name="O'Neill E."/>
            <person name="Emms D."/>
            <person name="Macleod O."/>
            <person name="Voorheis P."/>
            <person name="Matthews J."/>
            <person name="Matthews K."/>
            <person name="Carrington M."/>
        </authorList>
    </citation>
    <scope>NUCLEOTIDE SEQUENCE [LARGE SCALE GENOMIC DNA]</scope>
    <source>
        <strain evidence="15">Edinburgh</strain>
    </source>
</reference>
<keyword evidence="7" id="KW-0677">Repeat</keyword>
<dbReference type="GO" id="GO:0004662">
    <property type="term" value="F:CAAX-protein geranylgeranyltransferase activity"/>
    <property type="evidence" value="ECO:0007669"/>
    <property type="project" value="UniProtKB-EC"/>
</dbReference>
<dbReference type="SUPFAM" id="SSF48439">
    <property type="entry name" value="Protein prenylyltransferase"/>
    <property type="match status" value="1"/>
</dbReference>
<dbReference type="Proteomes" id="UP000192257">
    <property type="component" value="Unassembled WGS sequence"/>
</dbReference>
<dbReference type="GO" id="GO:0005953">
    <property type="term" value="C:CAAX-protein geranylgeranyltransferase complex"/>
    <property type="evidence" value="ECO:0007669"/>
    <property type="project" value="TreeGrafter"/>
</dbReference>
<dbReference type="STRING" id="67003.A0A1X0P015"/>
<comment type="similarity">
    <text evidence="2">Belongs to the protein prenyltransferase subunit alpha family.</text>
</comment>
<dbReference type="PANTHER" id="PTHR11129:SF1">
    <property type="entry name" value="PROTEIN FARNESYLTRANSFERASE_GERANYLGERANYLTRANSFERASE TYPE-1 SUBUNIT ALPHA"/>
    <property type="match status" value="1"/>
</dbReference>
<evidence type="ECO:0000256" key="9">
    <source>
        <dbReference type="ARBA" id="ARBA00040965"/>
    </source>
</evidence>
<protein>
    <recommendedName>
        <fullName evidence="9">Protein farnesyltransferase/geranylgeranyltransferase type-1 subunit alpha</fullName>
        <ecNumber evidence="4">2.5.1.58</ecNumber>
        <ecNumber evidence="3">2.5.1.59</ecNumber>
    </recommendedName>
    <alternativeName>
        <fullName evidence="12">CAAX farnesyltransferase subunit alpha</fullName>
    </alternativeName>
    <alternativeName>
        <fullName evidence="11">FTase-alpha</fullName>
    </alternativeName>
    <alternativeName>
        <fullName evidence="10">Ras proteins prenyltransferase subunit alpha</fullName>
    </alternativeName>
    <alternativeName>
        <fullName evidence="13">Type I protein geranyl-geranyltransferase subunit alpha</fullName>
    </alternativeName>
</protein>
<evidence type="ECO:0000256" key="7">
    <source>
        <dbReference type="ARBA" id="ARBA00022737"/>
    </source>
</evidence>
<comment type="cofactor">
    <cofactor evidence="1">
        <name>Mg(2+)</name>
        <dbReference type="ChEBI" id="CHEBI:18420"/>
    </cofactor>
</comment>
<dbReference type="AlphaFoldDB" id="A0A1X0P015"/>
<evidence type="ECO:0000256" key="14">
    <source>
        <dbReference type="SAM" id="MobiDB-lite"/>
    </source>
</evidence>
<dbReference type="EC" id="2.5.1.59" evidence="3"/>
<evidence type="ECO:0000256" key="5">
    <source>
        <dbReference type="ARBA" id="ARBA00022602"/>
    </source>
</evidence>
<evidence type="ECO:0000256" key="2">
    <source>
        <dbReference type="ARBA" id="ARBA00006734"/>
    </source>
</evidence>
<evidence type="ECO:0000256" key="13">
    <source>
        <dbReference type="ARBA" id="ARBA00043219"/>
    </source>
</evidence>
<keyword evidence="6 15" id="KW-0808">Transferase</keyword>
<accession>A0A1X0P015</accession>
<evidence type="ECO:0000256" key="11">
    <source>
        <dbReference type="ARBA" id="ARBA00042436"/>
    </source>
</evidence>
<dbReference type="EC" id="2.5.1.58" evidence="4"/>
<keyword evidence="5" id="KW-0637">Prenyltransferase</keyword>
<organism evidence="15 16">
    <name type="scientific">Trypanosoma theileri</name>
    <dbReference type="NCBI Taxonomy" id="67003"/>
    <lineage>
        <taxon>Eukaryota</taxon>
        <taxon>Discoba</taxon>
        <taxon>Euglenozoa</taxon>
        <taxon>Kinetoplastea</taxon>
        <taxon>Metakinetoplastina</taxon>
        <taxon>Trypanosomatida</taxon>
        <taxon>Trypanosomatidae</taxon>
        <taxon>Trypanosoma</taxon>
    </lineage>
</organism>
<feature type="region of interest" description="Disordered" evidence="14">
    <location>
        <begin position="1"/>
        <end position="34"/>
    </location>
</feature>
<dbReference type="GeneID" id="39984334"/>
<dbReference type="GO" id="GO:0004660">
    <property type="term" value="F:protein farnesyltransferase activity"/>
    <property type="evidence" value="ECO:0007669"/>
    <property type="project" value="UniProtKB-EC"/>
</dbReference>
<comment type="caution">
    <text evidence="15">The sequence shown here is derived from an EMBL/GenBank/DDBJ whole genome shotgun (WGS) entry which is preliminary data.</text>
</comment>
<dbReference type="OrthoDB" id="272289at2759"/>
<evidence type="ECO:0000256" key="12">
    <source>
        <dbReference type="ARBA" id="ARBA00043086"/>
    </source>
</evidence>
<dbReference type="EMBL" id="NBCO01000009">
    <property type="protein sequence ID" value="ORC90265.1"/>
    <property type="molecule type" value="Genomic_DNA"/>
</dbReference>
<feature type="compositionally biased region" description="Low complexity" evidence="14">
    <location>
        <begin position="7"/>
        <end position="30"/>
    </location>
</feature>
<name>A0A1X0P015_9TRYP</name>
<dbReference type="RefSeq" id="XP_028884331.1">
    <property type="nucleotide sequence ID" value="XM_029024554.1"/>
</dbReference>
<gene>
    <name evidence="15" type="ORF">TM35_000093150</name>
</gene>
<evidence type="ECO:0000313" key="16">
    <source>
        <dbReference type="Proteomes" id="UP000192257"/>
    </source>
</evidence>
<dbReference type="GO" id="GO:0005965">
    <property type="term" value="C:protein farnesyltransferase complex"/>
    <property type="evidence" value="ECO:0007669"/>
    <property type="project" value="TreeGrafter"/>
</dbReference>
<dbReference type="VEuPathDB" id="TriTrypDB:TM35_000093150"/>
<evidence type="ECO:0000256" key="1">
    <source>
        <dbReference type="ARBA" id="ARBA00001946"/>
    </source>
</evidence>
<keyword evidence="8" id="KW-0460">Magnesium</keyword>
<dbReference type="Pfam" id="PF01239">
    <property type="entry name" value="PPTA"/>
    <property type="match status" value="3"/>
</dbReference>
<evidence type="ECO:0000256" key="10">
    <source>
        <dbReference type="ARBA" id="ARBA00041392"/>
    </source>
</evidence>
<keyword evidence="16" id="KW-1185">Reference proteome</keyword>
<evidence type="ECO:0000256" key="3">
    <source>
        <dbReference type="ARBA" id="ARBA00012700"/>
    </source>
</evidence>
<dbReference type="InterPro" id="IPR002088">
    <property type="entry name" value="Prenyl_trans_a"/>
</dbReference>
<dbReference type="PROSITE" id="PS51147">
    <property type="entry name" value="PFTA"/>
    <property type="match status" value="1"/>
</dbReference>
<proteinExistence type="inferred from homology"/>
<dbReference type="Gene3D" id="1.25.40.120">
    <property type="entry name" value="Protein prenylyltransferase"/>
    <property type="match status" value="2"/>
</dbReference>
<evidence type="ECO:0000256" key="6">
    <source>
        <dbReference type="ARBA" id="ARBA00022679"/>
    </source>
</evidence>
<dbReference type="PANTHER" id="PTHR11129">
    <property type="entry name" value="PROTEIN FARNESYLTRANSFERASE ALPHA SUBUNIT/RAB GERANYLGERANYL TRANSFERASE ALPHA SUBUNIT"/>
    <property type="match status" value="1"/>
</dbReference>
<evidence type="ECO:0000313" key="15">
    <source>
        <dbReference type="EMBL" id="ORC90265.1"/>
    </source>
</evidence>